<feature type="binding site" evidence="15">
    <location>
        <position position="80"/>
    </location>
    <ligand>
        <name>Ca(2+)</name>
        <dbReference type="ChEBI" id="CHEBI:29108"/>
        <label>1</label>
    </ligand>
</feature>
<dbReference type="CDD" id="cd00693">
    <property type="entry name" value="secretory_peroxidase"/>
    <property type="match status" value="1"/>
</dbReference>
<dbReference type="RefSeq" id="XP_027122113.1">
    <property type="nucleotide sequence ID" value="XM_027266312.2"/>
</dbReference>
<evidence type="ECO:0000256" key="12">
    <source>
        <dbReference type="ARBA" id="ARBA00023180"/>
    </source>
</evidence>
<dbReference type="Proteomes" id="UP001652660">
    <property type="component" value="Chromosome 4c"/>
</dbReference>
<reference evidence="21" key="2">
    <citation type="submission" date="2025-08" db="UniProtKB">
        <authorList>
            <consortium name="RefSeq"/>
        </authorList>
    </citation>
    <scope>IDENTIFICATION</scope>
    <source>
        <tissue evidence="21">Leaves</tissue>
    </source>
</reference>
<evidence type="ECO:0000256" key="5">
    <source>
        <dbReference type="ARBA" id="ARBA00022559"/>
    </source>
</evidence>
<comment type="subcellular location">
    <subcellularLocation>
        <location evidence="18">Secreted</location>
    </subcellularLocation>
</comment>
<evidence type="ECO:0000259" key="19">
    <source>
        <dbReference type="PROSITE" id="PS50873"/>
    </source>
</evidence>
<feature type="domain" description="Plant heme peroxidase family profile" evidence="19">
    <location>
        <begin position="29"/>
        <end position="328"/>
    </location>
</feature>
<feature type="binding site" evidence="15">
    <location>
        <position position="248"/>
    </location>
    <ligand>
        <name>Ca(2+)</name>
        <dbReference type="ChEBI" id="CHEBI:29108"/>
        <label>2</label>
    </ligand>
</feature>
<dbReference type="PRINTS" id="PR00461">
    <property type="entry name" value="PLPEROXIDASE"/>
</dbReference>
<dbReference type="Pfam" id="PF00141">
    <property type="entry name" value="peroxidase"/>
    <property type="match status" value="1"/>
</dbReference>
<evidence type="ECO:0000256" key="3">
    <source>
        <dbReference type="ARBA" id="ARBA00012313"/>
    </source>
</evidence>
<feature type="active site" description="Proton acceptor" evidence="14">
    <location>
        <position position="70"/>
    </location>
</feature>
<dbReference type="EC" id="1.11.1.7" evidence="3 18"/>
<evidence type="ECO:0000256" key="11">
    <source>
        <dbReference type="ARBA" id="ARBA00023157"/>
    </source>
</evidence>
<dbReference type="FunFam" id="1.10.420.10:FF:000001">
    <property type="entry name" value="Peroxidase"/>
    <property type="match status" value="1"/>
</dbReference>
<dbReference type="PRINTS" id="PR00458">
    <property type="entry name" value="PEROXIDASE"/>
</dbReference>
<dbReference type="InterPro" id="IPR002016">
    <property type="entry name" value="Haem_peroxidase"/>
</dbReference>
<feature type="binding site" description="axial binding residue" evidence="15">
    <location>
        <position position="199"/>
    </location>
    <ligand>
        <name>heme b</name>
        <dbReference type="ChEBI" id="CHEBI:60344"/>
    </ligand>
    <ligandPart>
        <name>Fe</name>
        <dbReference type="ChEBI" id="CHEBI:18248"/>
    </ligandPart>
</feature>
<feature type="binding site" evidence="15">
    <location>
        <position position="92"/>
    </location>
    <ligand>
        <name>Ca(2+)</name>
        <dbReference type="ChEBI" id="CHEBI:29108"/>
        <label>1</label>
    </ligand>
</feature>
<evidence type="ECO:0000256" key="4">
    <source>
        <dbReference type="ARBA" id="ARBA00022525"/>
    </source>
</evidence>
<feature type="disulfide bond" evidence="17">
    <location>
        <begin position="39"/>
        <end position="120"/>
    </location>
</feature>
<evidence type="ECO:0000256" key="8">
    <source>
        <dbReference type="ARBA" id="ARBA00022837"/>
    </source>
</evidence>
<accession>A0A6P6X309</accession>
<keyword evidence="13 18" id="KW-0376">Hydrogen peroxide</keyword>
<dbReference type="GO" id="GO:0140825">
    <property type="term" value="F:lactoperoxidase activity"/>
    <property type="evidence" value="ECO:0007669"/>
    <property type="project" value="UniProtKB-EC"/>
</dbReference>
<proteinExistence type="inferred from homology"/>
<dbReference type="PANTHER" id="PTHR31517:SF69">
    <property type="entry name" value="PEROXIDASE"/>
    <property type="match status" value="1"/>
</dbReference>
<dbReference type="SUPFAM" id="SSF48113">
    <property type="entry name" value="Heme-dependent peroxidases"/>
    <property type="match status" value="1"/>
</dbReference>
<feature type="binding site" evidence="15">
    <location>
        <position position="78"/>
    </location>
    <ligand>
        <name>Ca(2+)</name>
        <dbReference type="ChEBI" id="CHEBI:29108"/>
        <label>1</label>
    </ligand>
</feature>
<comment type="cofactor">
    <cofactor evidence="15 18">
        <name>heme b</name>
        <dbReference type="ChEBI" id="CHEBI:60344"/>
    </cofactor>
    <text evidence="15 18">Binds 1 heme b (iron(II)-protoporphyrin IX) group per subunit.</text>
</comment>
<dbReference type="InterPro" id="IPR019794">
    <property type="entry name" value="Peroxidases_AS"/>
</dbReference>
<keyword evidence="10 15" id="KW-0408">Iron</keyword>
<feature type="site" description="Transition state stabilizer" evidence="16">
    <location>
        <position position="66"/>
    </location>
</feature>
<evidence type="ECO:0000256" key="7">
    <source>
        <dbReference type="ARBA" id="ARBA00022723"/>
    </source>
</evidence>
<keyword evidence="7 15" id="KW-0479">Metal-binding</keyword>
<evidence type="ECO:0000256" key="10">
    <source>
        <dbReference type="ARBA" id="ARBA00023004"/>
    </source>
</evidence>
<feature type="binding site" evidence="15">
    <location>
        <position position="76"/>
    </location>
    <ligand>
        <name>Ca(2+)</name>
        <dbReference type="ChEBI" id="CHEBI:29108"/>
        <label>1</label>
    </ligand>
</feature>
<dbReference type="GO" id="GO:0020037">
    <property type="term" value="F:heme binding"/>
    <property type="evidence" value="ECO:0007669"/>
    <property type="project" value="UniProtKB-UniRule"/>
</dbReference>
<evidence type="ECO:0000256" key="15">
    <source>
        <dbReference type="PIRSR" id="PIRSR600823-3"/>
    </source>
</evidence>
<dbReference type="InterPro" id="IPR010255">
    <property type="entry name" value="Haem_peroxidase_sf"/>
</dbReference>
<evidence type="ECO:0000256" key="18">
    <source>
        <dbReference type="RuleBase" id="RU362060"/>
    </source>
</evidence>
<reference evidence="20" key="1">
    <citation type="journal article" date="2025" name="Foods">
        <title>Unveiling the Microbial Signatures of Arabica Coffee Cherries: Insights into Ripeness Specific Diversity, Functional Traits, and Implications for Quality and Safety.</title>
        <authorList>
            <consortium name="RefSeq"/>
            <person name="Tenea G.N."/>
            <person name="Cifuentes V."/>
            <person name="Reyes P."/>
            <person name="Cevallos-Vallejos M."/>
        </authorList>
    </citation>
    <scope>NUCLEOTIDE SEQUENCE [LARGE SCALE GENOMIC DNA]</scope>
</reference>
<dbReference type="Gene3D" id="1.10.520.10">
    <property type="match status" value="1"/>
</dbReference>
<evidence type="ECO:0000256" key="6">
    <source>
        <dbReference type="ARBA" id="ARBA00022617"/>
    </source>
</evidence>
<keyword evidence="20" id="KW-1185">Reference proteome</keyword>
<dbReference type="PROSITE" id="PS00436">
    <property type="entry name" value="PEROXIDASE_2"/>
    <property type="match status" value="1"/>
</dbReference>
<feature type="disulfide bond" evidence="17">
    <location>
        <begin position="206"/>
        <end position="234"/>
    </location>
</feature>
<comment type="catalytic activity">
    <reaction evidence="1 18">
        <text>2 a phenolic donor + H2O2 = 2 a phenolic radical donor + 2 H2O</text>
        <dbReference type="Rhea" id="RHEA:56136"/>
        <dbReference type="ChEBI" id="CHEBI:15377"/>
        <dbReference type="ChEBI" id="CHEBI:16240"/>
        <dbReference type="ChEBI" id="CHEBI:139520"/>
        <dbReference type="ChEBI" id="CHEBI:139521"/>
        <dbReference type="EC" id="1.11.1.7"/>
    </reaction>
</comment>
<feature type="disulfide bond" evidence="17">
    <location>
        <begin position="72"/>
        <end position="77"/>
    </location>
</feature>
<protein>
    <recommendedName>
        <fullName evidence="3 18">Peroxidase</fullName>
        <ecNumber evidence="3 18">1.11.1.7</ecNumber>
    </recommendedName>
</protein>
<evidence type="ECO:0000256" key="13">
    <source>
        <dbReference type="ARBA" id="ARBA00023324"/>
    </source>
</evidence>
<dbReference type="FunFam" id="1.10.520.10:FF:000008">
    <property type="entry name" value="Peroxidase"/>
    <property type="match status" value="1"/>
</dbReference>
<evidence type="ECO:0000256" key="17">
    <source>
        <dbReference type="PIRSR" id="PIRSR600823-5"/>
    </source>
</evidence>
<feature type="binding site" evidence="15">
    <location>
        <position position="200"/>
    </location>
    <ligand>
        <name>Ca(2+)</name>
        <dbReference type="ChEBI" id="CHEBI:29108"/>
        <label>2</label>
    </ligand>
</feature>
<dbReference type="PANTHER" id="PTHR31517">
    <property type="match status" value="1"/>
</dbReference>
<evidence type="ECO:0000256" key="1">
    <source>
        <dbReference type="ARBA" id="ARBA00000189"/>
    </source>
</evidence>
<dbReference type="GO" id="GO:0006979">
    <property type="term" value="P:response to oxidative stress"/>
    <property type="evidence" value="ECO:0007669"/>
    <property type="project" value="UniProtKB-UniRule"/>
</dbReference>
<keyword evidence="12" id="KW-0325">Glycoprotein</keyword>
<comment type="cofactor">
    <cofactor evidence="15 18">
        <name>Ca(2+)</name>
        <dbReference type="ChEBI" id="CHEBI:29108"/>
    </cofactor>
    <text evidence="15 18">Binds 2 calcium ions per subunit.</text>
</comment>
<dbReference type="GeneID" id="113739066"/>
<keyword evidence="4 18" id="KW-0964">Secreted</keyword>
<dbReference type="InterPro" id="IPR000823">
    <property type="entry name" value="Peroxidase_pln"/>
</dbReference>
<keyword evidence="6 18" id="KW-0349">Heme</keyword>
<comment type="function">
    <text evidence="2">Removal of H(2)O(2), oxidation of toxic reductants, biosynthesis and degradation of lignin, suberization, auxin catabolism, response to environmental stresses such as wounding, pathogen attack and oxidative stress. These functions might be dependent on each isozyme/isoform in each plant tissue.</text>
</comment>
<evidence type="ECO:0000256" key="16">
    <source>
        <dbReference type="PIRSR" id="PIRSR600823-4"/>
    </source>
</evidence>
<evidence type="ECO:0000256" key="9">
    <source>
        <dbReference type="ARBA" id="ARBA00023002"/>
    </source>
</evidence>
<feature type="binding site" evidence="15">
    <location>
        <position position="74"/>
    </location>
    <ligand>
        <name>Ca(2+)</name>
        <dbReference type="ChEBI" id="CHEBI:29108"/>
        <label>1</label>
    </ligand>
</feature>
<dbReference type="PROSITE" id="PS50873">
    <property type="entry name" value="PEROXIDASE_4"/>
    <property type="match status" value="1"/>
</dbReference>
<evidence type="ECO:0000256" key="2">
    <source>
        <dbReference type="ARBA" id="ARBA00002322"/>
    </source>
</evidence>
<dbReference type="AlphaFoldDB" id="A0A6P6X309"/>
<feature type="binding site" evidence="15">
    <location>
        <position position="71"/>
    </location>
    <ligand>
        <name>Ca(2+)</name>
        <dbReference type="ChEBI" id="CHEBI:29108"/>
        <label>1</label>
    </ligand>
</feature>
<evidence type="ECO:0000313" key="21">
    <source>
        <dbReference type="RefSeq" id="XP_027122113.1"/>
    </source>
</evidence>
<dbReference type="OrthoDB" id="2113341at2759"/>
<dbReference type="GO" id="GO:0046872">
    <property type="term" value="F:metal ion binding"/>
    <property type="evidence" value="ECO:0007669"/>
    <property type="project" value="UniProtKB-UniRule"/>
</dbReference>
<dbReference type="GO" id="GO:0042744">
    <property type="term" value="P:hydrogen peroxide catabolic process"/>
    <property type="evidence" value="ECO:0007669"/>
    <property type="project" value="UniProtKB-KW"/>
</dbReference>
<keyword evidence="8 15" id="KW-0106">Calcium</keyword>
<organism evidence="20 21">
    <name type="scientific">Coffea arabica</name>
    <name type="common">Arabian coffee</name>
    <dbReference type="NCBI Taxonomy" id="13443"/>
    <lineage>
        <taxon>Eukaryota</taxon>
        <taxon>Viridiplantae</taxon>
        <taxon>Streptophyta</taxon>
        <taxon>Embryophyta</taxon>
        <taxon>Tracheophyta</taxon>
        <taxon>Spermatophyta</taxon>
        <taxon>Magnoliopsida</taxon>
        <taxon>eudicotyledons</taxon>
        <taxon>Gunneridae</taxon>
        <taxon>Pentapetalae</taxon>
        <taxon>asterids</taxon>
        <taxon>lamiids</taxon>
        <taxon>Gentianales</taxon>
        <taxon>Rubiaceae</taxon>
        <taxon>Ixoroideae</taxon>
        <taxon>Gardenieae complex</taxon>
        <taxon>Bertiereae - Coffeeae clade</taxon>
        <taxon>Coffeeae</taxon>
        <taxon>Coffea</taxon>
    </lineage>
</organism>
<keyword evidence="5 18" id="KW-0575">Peroxidase</keyword>
<dbReference type="Gene3D" id="1.10.420.10">
    <property type="entry name" value="Peroxidase, domain 2"/>
    <property type="match status" value="1"/>
</dbReference>
<keyword evidence="9 18" id="KW-0560">Oxidoreductase</keyword>
<feature type="disulfide bond" evidence="17">
    <location>
        <begin position="126"/>
        <end position="324"/>
    </location>
</feature>
<name>A0A6P6X309_COFAR</name>
<feature type="binding site" evidence="15">
    <location>
        <position position="256"/>
    </location>
    <ligand>
        <name>Ca(2+)</name>
        <dbReference type="ChEBI" id="CHEBI:29108"/>
        <label>2</label>
    </ligand>
</feature>
<dbReference type="GO" id="GO:0005576">
    <property type="term" value="C:extracellular region"/>
    <property type="evidence" value="ECO:0007669"/>
    <property type="project" value="UniProtKB-SubCell"/>
</dbReference>
<dbReference type="InterPro" id="IPR033905">
    <property type="entry name" value="Secretory_peroxidase"/>
</dbReference>
<sequence>MFQHPVIESSGFHGQPKTLLSSPCMHESALTLDYYAKKCPRFEDILRDVTQAKQAQSPTTAAATLRVFFHDCMVGGCDASVLVKPTAFNKTEMDADINHSLAGDAFDLIARAKTAIELSCPGVVSCSDILAVATRDLVSITGGPFYNVPLGRLDGLVSQASQVDGNLARSNASADTMINIFAAKNFTIPEMVALIGGGHTIGFAHCSEFADRIFGPKVDPSINPKLVEGLKKTCANYTTNEGLSAFLDVMSPGVFDNRLFKNLQNGLGILASDQVLFSDPRTRPLVDKYAQDSQAFFDDFARAMEKVSIYGVKTGKEGEVRKRCDVLNSA</sequence>
<evidence type="ECO:0000313" key="20">
    <source>
        <dbReference type="Proteomes" id="UP001652660"/>
    </source>
</evidence>
<comment type="similarity">
    <text evidence="18">Belongs to the peroxidase family. Classical plant (class III) peroxidase subfamily.</text>
</comment>
<evidence type="ECO:0000256" key="14">
    <source>
        <dbReference type="PIRSR" id="PIRSR600823-1"/>
    </source>
</evidence>
<keyword evidence="11 17" id="KW-1015">Disulfide bond</keyword>
<gene>
    <name evidence="21" type="primary">LOC113739066</name>
</gene>